<proteinExistence type="inferred from homology"/>
<evidence type="ECO:0000313" key="10">
    <source>
        <dbReference type="EMBL" id="QQB15252.1"/>
    </source>
</evidence>
<feature type="binding site" evidence="7">
    <location>
        <position position="160"/>
    </location>
    <ligand>
        <name>substrate</name>
    </ligand>
</feature>
<dbReference type="SUPFAM" id="SSF56601">
    <property type="entry name" value="beta-lactamase/transpeptidase-like"/>
    <property type="match status" value="1"/>
</dbReference>
<gene>
    <name evidence="7" type="primary">glsA</name>
    <name evidence="10" type="ORF">I6H47_04680</name>
</gene>
<dbReference type="EC" id="3.5.1.2" evidence="3 7"/>
<accession>A0A7T4A0Y4</accession>
<dbReference type="RefSeq" id="WP_198500273.1">
    <property type="nucleotide sequence ID" value="NZ_CP065989.1"/>
</dbReference>
<feature type="binding site" evidence="7">
    <location>
        <position position="191"/>
    </location>
    <ligand>
        <name>substrate</name>
    </ligand>
</feature>
<dbReference type="Gene3D" id="3.40.710.10">
    <property type="entry name" value="DD-peptidase/beta-lactamase superfamily"/>
    <property type="match status" value="1"/>
</dbReference>
<comment type="subunit">
    <text evidence="2 7">Homotetramer.</text>
</comment>
<dbReference type="PROSITE" id="PS50801">
    <property type="entry name" value="STAS"/>
    <property type="match status" value="1"/>
</dbReference>
<reference evidence="10 11" key="1">
    <citation type="submission" date="2020-12" db="EMBL/GenBank/DDBJ databases">
        <title>FDA dAtabase for Regulatory Grade micrObial Sequences (FDA-ARGOS): Supporting development and validation of Infectious Disease Dx tests.</title>
        <authorList>
            <person name="Sproer C."/>
            <person name="Gronow S."/>
            <person name="Severitt S."/>
            <person name="Schroder I."/>
            <person name="Tallon L."/>
            <person name="Sadzewicz L."/>
            <person name="Zhao X."/>
            <person name="Boylan J."/>
            <person name="Ott S."/>
            <person name="Bowen H."/>
            <person name="Vavikolanu K."/>
            <person name="Mehta A."/>
            <person name="Aluvathingal J."/>
            <person name="Nadendla S."/>
            <person name="Lowell S."/>
            <person name="Myers T."/>
            <person name="Yan Y."/>
            <person name="Sichtig H."/>
        </authorList>
    </citation>
    <scope>NUCLEOTIDE SEQUENCE [LARGE SCALE GENOMIC DNA]</scope>
    <source>
        <strain evidence="10 11">FDAARGOS_990</strain>
    </source>
</reference>
<evidence type="ECO:0000256" key="8">
    <source>
        <dbReference type="SAM" id="MobiDB-lite"/>
    </source>
</evidence>
<evidence type="ECO:0000259" key="9">
    <source>
        <dbReference type="PROSITE" id="PS50801"/>
    </source>
</evidence>
<feature type="binding site" evidence="7">
    <location>
        <position position="114"/>
    </location>
    <ligand>
        <name>substrate</name>
    </ligand>
</feature>
<dbReference type="Gene3D" id="3.30.750.24">
    <property type="entry name" value="STAS domain"/>
    <property type="match status" value="2"/>
</dbReference>
<dbReference type="AlphaFoldDB" id="A0A7T4A0Y4"/>
<protein>
    <recommendedName>
        <fullName evidence="6 7">Glutaminase</fullName>
        <ecNumber evidence="3 7">3.5.1.2</ecNumber>
    </recommendedName>
</protein>
<organism evidence="10 11">
    <name type="scientific">Brevibacterium casei</name>
    <dbReference type="NCBI Taxonomy" id="33889"/>
    <lineage>
        <taxon>Bacteria</taxon>
        <taxon>Bacillati</taxon>
        <taxon>Actinomycetota</taxon>
        <taxon>Actinomycetes</taxon>
        <taxon>Micrococcales</taxon>
        <taxon>Brevibacteriaceae</taxon>
        <taxon>Brevibacterium</taxon>
    </lineage>
</organism>
<feature type="binding site" evidence="7">
    <location>
        <position position="167"/>
    </location>
    <ligand>
        <name>substrate</name>
    </ligand>
</feature>
<dbReference type="NCBIfam" id="NF002134">
    <property type="entry name" value="PRK00971.1-4"/>
    <property type="match status" value="1"/>
</dbReference>
<feature type="region of interest" description="Disordered" evidence="8">
    <location>
        <begin position="393"/>
        <end position="413"/>
    </location>
</feature>
<feature type="binding site" evidence="7">
    <location>
        <position position="64"/>
    </location>
    <ligand>
        <name>substrate</name>
    </ligand>
</feature>
<evidence type="ECO:0000256" key="7">
    <source>
        <dbReference type="HAMAP-Rule" id="MF_00313"/>
    </source>
</evidence>
<feature type="domain" description="STAS" evidence="9">
    <location>
        <begin position="316"/>
        <end position="398"/>
    </location>
</feature>
<dbReference type="GO" id="GO:0006543">
    <property type="term" value="P:L-glutamine catabolic process"/>
    <property type="evidence" value="ECO:0007669"/>
    <property type="project" value="TreeGrafter"/>
</dbReference>
<dbReference type="HAMAP" id="MF_00313">
    <property type="entry name" value="Glutaminase"/>
    <property type="match status" value="1"/>
</dbReference>
<dbReference type="SUPFAM" id="SSF52091">
    <property type="entry name" value="SpoIIaa-like"/>
    <property type="match status" value="1"/>
</dbReference>
<dbReference type="GO" id="GO:0006537">
    <property type="term" value="P:glutamate biosynthetic process"/>
    <property type="evidence" value="ECO:0007669"/>
    <property type="project" value="TreeGrafter"/>
</dbReference>
<dbReference type="PANTHER" id="PTHR12544:SF29">
    <property type="entry name" value="GLUTAMINASE"/>
    <property type="match status" value="1"/>
</dbReference>
<evidence type="ECO:0000256" key="6">
    <source>
        <dbReference type="ARBA" id="ARBA00070405"/>
    </source>
</evidence>
<name>A0A7T4A0Y4_9MICO</name>
<sequence>MRTPIPDYLNEILDDLRDDDRGAVADYIPGLASADPDRLAVALTTVEGRTYAAGDSDVEFTIQSMSKPFAYAAALTDRGTTFVDGRIDIEPSGEAFNELSLETGTYRPKNAMINAGAITAHSLLVGEGASRDQRVERALAFFSTLAGRQLRIDETIYESELETADRNLSIAHMLHNYGIIEDDAHEAVEGYTAQCSILVTVSDIATMAATLATGGVQPVTGERVISKPVARQTLSAMAAAGMYDAAGSWFSDVGIPAKSGVAGGLLGALPGQVGLGAFSPRLDEHGNSVRGVELFSRMSKDMGFHLMEVETTGSRALRDIRTDGDTTTVDLQGTVNFSGAEAVLHELDGTAPPSGTVVVDVSRVDAFTDVGRRMVLEAMRRLALDGLEVGLFDPESKLPDPDMGDGNRPFDAS</sequence>
<dbReference type="Pfam" id="PF04960">
    <property type="entry name" value="Glutaminase"/>
    <property type="match status" value="1"/>
</dbReference>
<dbReference type="InterPro" id="IPR015868">
    <property type="entry name" value="Glutaminase"/>
</dbReference>
<evidence type="ECO:0000313" key="11">
    <source>
        <dbReference type="Proteomes" id="UP000595374"/>
    </source>
</evidence>
<dbReference type="FunFam" id="3.40.710.10:FF:000005">
    <property type="entry name" value="Glutaminase"/>
    <property type="match status" value="1"/>
</dbReference>
<comment type="catalytic activity">
    <reaction evidence="5 7">
        <text>L-glutamine + H2O = L-glutamate + NH4(+)</text>
        <dbReference type="Rhea" id="RHEA:15889"/>
        <dbReference type="ChEBI" id="CHEBI:15377"/>
        <dbReference type="ChEBI" id="CHEBI:28938"/>
        <dbReference type="ChEBI" id="CHEBI:29985"/>
        <dbReference type="ChEBI" id="CHEBI:58359"/>
        <dbReference type="EC" id="3.5.1.2"/>
    </reaction>
</comment>
<dbReference type="InterPro" id="IPR036513">
    <property type="entry name" value="STAS_dom_sf"/>
</dbReference>
<keyword evidence="7" id="KW-0007">Acetylation</keyword>
<evidence type="ECO:0000256" key="1">
    <source>
        <dbReference type="ARBA" id="ARBA00011076"/>
    </source>
</evidence>
<comment type="similarity">
    <text evidence="1 7">Belongs to the glutaminase family.</text>
</comment>
<feature type="binding site" evidence="7">
    <location>
        <position position="243"/>
    </location>
    <ligand>
        <name>substrate</name>
    </ligand>
</feature>
<dbReference type="Proteomes" id="UP000595374">
    <property type="component" value="Chromosome"/>
</dbReference>
<dbReference type="InterPro" id="IPR012338">
    <property type="entry name" value="Beta-lactam/transpept-like"/>
</dbReference>
<dbReference type="GO" id="GO:0004359">
    <property type="term" value="F:glutaminase activity"/>
    <property type="evidence" value="ECO:0007669"/>
    <property type="project" value="UniProtKB-UniRule"/>
</dbReference>
<evidence type="ECO:0000256" key="4">
    <source>
        <dbReference type="ARBA" id="ARBA00022801"/>
    </source>
</evidence>
<evidence type="ECO:0000256" key="3">
    <source>
        <dbReference type="ARBA" id="ARBA00012918"/>
    </source>
</evidence>
<dbReference type="EMBL" id="CP065989">
    <property type="protein sequence ID" value="QQB15252.1"/>
    <property type="molecule type" value="Genomic_DNA"/>
</dbReference>
<evidence type="ECO:0000256" key="5">
    <source>
        <dbReference type="ARBA" id="ARBA00049534"/>
    </source>
</evidence>
<dbReference type="NCBIfam" id="TIGR03814">
    <property type="entry name" value="Gln_ase"/>
    <property type="match status" value="1"/>
</dbReference>
<dbReference type="PANTHER" id="PTHR12544">
    <property type="entry name" value="GLUTAMINASE"/>
    <property type="match status" value="1"/>
</dbReference>
<evidence type="ECO:0000256" key="2">
    <source>
        <dbReference type="ARBA" id="ARBA00011881"/>
    </source>
</evidence>
<feature type="binding site" evidence="7">
    <location>
        <position position="261"/>
    </location>
    <ligand>
        <name>substrate</name>
    </ligand>
</feature>
<dbReference type="InterPro" id="IPR002645">
    <property type="entry name" value="STAS_dom"/>
</dbReference>
<keyword evidence="4 7" id="KW-0378">Hydrolase</keyword>